<gene>
    <name evidence="2" type="ORF">BJ980_000165</name>
</gene>
<feature type="region of interest" description="Disordered" evidence="1">
    <location>
        <begin position="1"/>
        <end position="57"/>
    </location>
</feature>
<accession>A0A7Y9RYS6</accession>
<proteinExistence type="predicted"/>
<name>A0A7Y9RYS6_9ACTN</name>
<feature type="compositionally biased region" description="Basic and acidic residues" evidence="1">
    <location>
        <begin position="1"/>
        <end position="23"/>
    </location>
</feature>
<evidence type="ECO:0000313" key="3">
    <source>
        <dbReference type="Proteomes" id="UP000540656"/>
    </source>
</evidence>
<protein>
    <submittedName>
        <fullName evidence="2">Uncharacterized protein</fullName>
    </submittedName>
</protein>
<dbReference type="AlphaFoldDB" id="A0A7Y9RYS6"/>
<evidence type="ECO:0000313" key="2">
    <source>
        <dbReference type="EMBL" id="NYG57242.1"/>
    </source>
</evidence>
<comment type="caution">
    <text evidence="2">The sequence shown here is derived from an EMBL/GenBank/DDBJ whole genome shotgun (WGS) entry which is preliminary data.</text>
</comment>
<reference evidence="2 3" key="1">
    <citation type="submission" date="2020-07" db="EMBL/GenBank/DDBJ databases">
        <title>Sequencing the genomes of 1000 actinobacteria strains.</title>
        <authorList>
            <person name="Klenk H.-P."/>
        </authorList>
    </citation>
    <scope>NUCLEOTIDE SEQUENCE [LARGE SCALE GENOMIC DNA]</scope>
    <source>
        <strain evidence="2 3">DSM 23819</strain>
    </source>
</reference>
<dbReference type="EMBL" id="JACCAA010000001">
    <property type="protein sequence ID" value="NYG57242.1"/>
    <property type="molecule type" value="Genomic_DNA"/>
</dbReference>
<dbReference type="RefSeq" id="WP_179500547.1">
    <property type="nucleotide sequence ID" value="NZ_JACCAA010000001.1"/>
</dbReference>
<sequence length="57" mass="6416">MSDTEHDLGPTPRDDEPMEHETETLDPDDVETEAHDDDLDTETPAHVDDVDPESEVE</sequence>
<evidence type="ECO:0000256" key="1">
    <source>
        <dbReference type="SAM" id="MobiDB-lite"/>
    </source>
</evidence>
<organism evidence="2 3">
    <name type="scientific">Nocardioides daedukensis</name>
    <dbReference type="NCBI Taxonomy" id="634462"/>
    <lineage>
        <taxon>Bacteria</taxon>
        <taxon>Bacillati</taxon>
        <taxon>Actinomycetota</taxon>
        <taxon>Actinomycetes</taxon>
        <taxon>Propionibacteriales</taxon>
        <taxon>Nocardioidaceae</taxon>
        <taxon>Nocardioides</taxon>
    </lineage>
</organism>
<feature type="compositionally biased region" description="Acidic residues" evidence="1">
    <location>
        <begin position="24"/>
        <end position="41"/>
    </location>
</feature>
<keyword evidence="3" id="KW-1185">Reference proteome</keyword>
<dbReference type="Proteomes" id="UP000540656">
    <property type="component" value="Unassembled WGS sequence"/>
</dbReference>